<feature type="region of interest" description="Disordered" evidence="1">
    <location>
        <begin position="45"/>
        <end position="84"/>
    </location>
</feature>
<protein>
    <submittedName>
        <fullName evidence="2">Uncharacterized protein</fullName>
    </submittedName>
</protein>
<name>A0A2G9UNA6_TELCI</name>
<organism evidence="2 3">
    <name type="scientific">Teladorsagia circumcincta</name>
    <name type="common">Brown stomach worm</name>
    <name type="synonym">Ostertagia circumcincta</name>
    <dbReference type="NCBI Taxonomy" id="45464"/>
    <lineage>
        <taxon>Eukaryota</taxon>
        <taxon>Metazoa</taxon>
        <taxon>Ecdysozoa</taxon>
        <taxon>Nematoda</taxon>
        <taxon>Chromadorea</taxon>
        <taxon>Rhabditida</taxon>
        <taxon>Rhabditina</taxon>
        <taxon>Rhabditomorpha</taxon>
        <taxon>Strongyloidea</taxon>
        <taxon>Trichostrongylidae</taxon>
        <taxon>Teladorsagia</taxon>
    </lineage>
</organism>
<dbReference type="AlphaFoldDB" id="A0A2G9UNA6"/>
<evidence type="ECO:0000256" key="1">
    <source>
        <dbReference type="SAM" id="MobiDB-lite"/>
    </source>
</evidence>
<evidence type="ECO:0000313" key="3">
    <source>
        <dbReference type="Proteomes" id="UP000230423"/>
    </source>
</evidence>
<evidence type="ECO:0000313" key="2">
    <source>
        <dbReference type="EMBL" id="PIO71636.1"/>
    </source>
</evidence>
<gene>
    <name evidence="2" type="ORF">TELCIR_06455</name>
</gene>
<feature type="compositionally biased region" description="Low complexity" evidence="1">
    <location>
        <begin position="51"/>
        <end position="61"/>
    </location>
</feature>
<reference evidence="2 3" key="1">
    <citation type="submission" date="2015-09" db="EMBL/GenBank/DDBJ databases">
        <title>Draft genome of the parasitic nematode Teladorsagia circumcincta isolate WARC Sus (inbred).</title>
        <authorList>
            <person name="Mitreva M."/>
        </authorList>
    </citation>
    <scope>NUCLEOTIDE SEQUENCE [LARGE SCALE GENOMIC DNA]</scope>
    <source>
        <strain evidence="2 3">S</strain>
    </source>
</reference>
<dbReference type="OrthoDB" id="5867860at2759"/>
<feature type="compositionally biased region" description="Polar residues" evidence="1">
    <location>
        <begin position="75"/>
        <end position="84"/>
    </location>
</feature>
<keyword evidence="3" id="KW-1185">Reference proteome</keyword>
<dbReference type="Proteomes" id="UP000230423">
    <property type="component" value="Unassembled WGS sequence"/>
</dbReference>
<proteinExistence type="predicted"/>
<dbReference type="EMBL" id="KZ345896">
    <property type="protein sequence ID" value="PIO71636.1"/>
    <property type="molecule type" value="Genomic_DNA"/>
</dbReference>
<accession>A0A2G9UNA6</accession>
<sequence>MHFNNGYKGLLPGAAASVPGFSATAPVTRGTPPVGNHLVFGQFTVEPPKPQVQASSSQAQPGLVKPEAPSPQVSPAPQTITQQSYGLQNLPASFLSNSNSFFTRALANYRQEYPKHMSDSNNG</sequence>